<comment type="caution">
    <text evidence="1">The sequence shown here is derived from an EMBL/GenBank/DDBJ whole genome shotgun (WGS) entry which is preliminary data.</text>
</comment>
<dbReference type="InterPro" id="IPR020037">
    <property type="entry name" value="DUF4312"/>
</dbReference>
<organism evidence="1 2">
    <name type="scientific">Candidatus Enterococcus ferrettii</name>
    <dbReference type="NCBI Taxonomy" id="2815324"/>
    <lineage>
        <taxon>Bacteria</taxon>
        <taxon>Bacillati</taxon>
        <taxon>Bacillota</taxon>
        <taxon>Bacilli</taxon>
        <taxon>Lactobacillales</taxon>
        <taxon>Enterococcaceae</taxon>
        <taxon>Enterococcus</taxon>
    </lineage>
</organism>
<accession>A0ABV0F034</accession>
<keyword evidence="2" id="KW-1185">Reference proteome</keyword>
<dbReference type="Pfam" id="PF14189">
    <property type="entry name" value="DUF4312"/>
    <property type="match status" value="1"/>
</dbReference>
<dbReference type="EMBL" id="JAFREL020000006">
    <property type="protein sequence ID" value="MEO1772867.1"/>
    <property type="molecule type" value="Genomic_DNA"/>
</dbReference>
<dbReference type="RefSeq" id="WP_207702350.1">
    <property type="nucleotide sequence ID" value="NZ_JAFREL020000006.1"/>
</dbReference>
<evidence type="ECO:0000313" key="1">
    <source>
        <dbReference type="EMBL" id="MEO1772867.1"/>
    </source>
</evidence>
<reference evidence="1 2" key="2">
    <citation type="submission" date="2024-02" db="EMBL/GenBank/DDBJ databases">
        <title>The Genome Sequence of Enterococcus sp. DIV0159.</title>
        <authorList>
            <person name="Earl A."/>
            <person name="Manson A."/>
            <person name="Gilmore M."/>
            <person name="Sanders J."/>
            <person name="Shea T."/>
            <person name="Howe W."/>
            <person name="Livny J."/>
            <person name="Cuomo C."/>
            <person name="Neafsey D."/>
            <person name="Birren B."/>
        </authorList>
    </citation>
    <scope>NUCLEOTIDE SEQUENCE [LARGE SCALE GENOMIC DNA]</scope>
    <source>
        <strain evidence="1 2">665A</strain>
    </source>
</reference>
<dbReference type="NCBIfam" id="TIGR03578">
    <property type="entry name" value="EF_0831"/>
    <property type="match status" value="1"/>
</dbReference>
<gene>
    <name evidence="1" type="ORF">JZO67_004850</name>
</gene>
<evidence type="ECO:0000313" key="2">
    <source>
        <dbReference type="Proteomes" id="UP000664357"/>
    </source>
</evidence>
<sequence>MNTTEKKQQIITVNGRGETKAAAFSDALNQVQKQVLKGTSDVILRIEPKSVTVLSAEEQKYTERFLFFFFPRERVNYSVKLDVEVELLMIDMASVPFESVAQAAPDAVNVPFLSKKV</sequence>
<name>A0ABV0F034_9ENTE</name>
<dbReference type="Proteomes" id="UP000664357">
    <property type="component" value="Unassembled WGS sequence"/>
</dbReference>
<reference evidence="1 2" key="1">
    <citation type="submission" date="2021-03" db="EMBL/GenBank/DDBJ databases">
        <authorList>
            <person name="Gilmore M.S."/>
            <person name="Schwartzman J."/>
            <person name="Van Tyne D."/>
            <person name="Martin M."/>
            <person name="Earl A.M."/>
            <person name="Manson A.L."/>
            <person name="Straub T."/>
            <person name="Salamzade R."/>
            <person name="Saavedra J."/>
            <person name="Lebreton F."/>
            <person name="Prichula J."/>
            <person name="Schaufler K."/>
            <person name="Gaca A."/>
            <person name="Sgardioli B."/>
            <person name="Wagenaar J."/>
            <person name="Strong T."/>
        </authorList>
    </citation>
    <scope>NUCLEOTIDE SEQUENCE [LARGE SCALE GENOMIC DNA]</scope>
    <source>
        <strain evidence="1 2">665A</strain>
    </source>
</reference>
<proteinExistence type="predicted"/>
<protein>
    <recommendedName>
        <fullName evidence="3">Cytoplasmic protein</fullName>
    </recommendedName>
</protein>
<evidence type="ECO:0008006" key="3">
    <source>
        <dbReference type="Google" id="ProtNLM"/>
    </source>
</evidence>